<dbReference type="Gene3D" id="1.25.40.20">
    <property type="entry name" value="Ankyrin repeat-containing domain"/>
    <property type="match status" value="3"/>
</dbReference>
<dbReference type="PROSITE" id="PS50297">
    <property type="entry name" value="ANK_REP_REGION"/>
    <property type="match status" value="5"/>
</dbReference>
<accession>A0A345ZC17</accession>
<dbReference type="PRINTS" id="PR01415">
    <property type="entry name" value="ANKYRIN"/>
</dbReference>
<keyword evidence="6" id="KW-1185">Reference proteome</keyword>
<feature type="chain" id="PRO_5016988534" evidence="4">
    <location>
        <begin position="22"/>
        <end position="467"/>
    </location>
</feature>
<dbReference type="SUPFAM" id="SSF48403">
    <property type="entry name" value="Ankyrin repeat"/>
    <property type="match status" value="1"/>
</dbReference>
<keyword evidence="1" id="KW-0677">Repeat</keyword>
<dbReference type="Pfam" id="PF12796">
    <property type="entry name" value="Ank_2"/>
    <property type="match status" value="1"/>
</dbReference>
<dbReference type="Pfam" id="PF13637">
    <property type="entry name" value="Ank_4"/>
    <property type="match status" value="1"/>
</dbReference>
<evidence type="ECO:0000313" key="5">
    <source>
        <dbReference type="EMBL" id="AXK60834.1"/>
    </source>
</evidence>
<dbReference type="EMBL" id="CP025544">
    <property type="protein sequence ID" value="AXK60834.1"/>
    <property type="molecule type" value="Genomic_DNA"/>
</dbReference>
<dbReference type="OrthoDB" id="5515126at2"/>
<dbReference type="InterPro" id="IPR036770">
    <property type="entry name" value="Ankyrin_rpt-contain_sf"/>
</dbReference>
<evidence type="ECO:0000256" key="2">
    <source>
        <dbReference type="ARBA" id="ARBA00023043"/>
    </source>
</evidence>
<gene>
    <name evidence="5" type="ORF">C0J27_03760</name>
</gene>
<feature type="repeat" description="ANK" evidence="3">
    <location>
        <begin position="274"/>
        <end position="306"/>
    </location>
</feature>
<proteinExistence type="predicted"/>
<keyword evidence="4" id="KW-0732">Signal</keyword>
<feature type="repeat" description="ANK" evidence="3">
    <location>
        <begin position="241"/>
        <end position="273"/>
    </location>
</feature>
<reference evidence="5 6" key="1">
    <citation type="submission" date="2017-12" db="EMBL/GenBank/DDBJ databases">
        <title>Chromulinavorax destructans is a abundant pathogen of dominant heterotrophic picoflagllates.</title>
        <authorList>
            <person name="Deeg C.M."/>
            <person name="Zimmer M."/>
            <person name="Suttle C.A."/>
        </authorList>
    </citation>
    <scope>NUCLEOTIDE SEQUENCE [LARGE SCALE GENOMIC DNA]</scope>
    <source>
        <strain evidence="5 6">SeV1</strain>
    </source>
</reference>
<evidence type="ECO:0000313" key="6">
    <source>
        <dbReference type="Proteomes" id="UP000254834"/>
    </source>
</evidence>
<evidence type="ECO:0000256" key="4">
    <source>
        <dbReference type="SAM" id="SignalP"/>
    </source>
</evidence>
<dbReference type="PROSITE" id="PS50088">
    <property type="entry name" value="ANK_REPEAT"/>
    <property type="match status" value="5"/>
</dbReference>
<dbReference type="Pfam" id="PF13857">
    <property type="entry name" value="Ank_5"/>
    <property type="match status" value="1"/>
</dbReference>
<name>A0A345ZC17_9BACT</name>
<dbReference type="Proteomes" id="UP000254834">
    <property type="component" value="Chromosome"/>
</dbReference>
<evidence type="ECO:0000256" key="1">
    <source>
        <dbReference type="ARBA" id="ARBA00022737"/>
    </source>
</evidence>
<feature type="repeat" description="ANK" evidence="3">
    <location>
        <begin position="208"/>
        <end position="240"/>
    </location>
</feature>
<evidence type="ECO:0000256" key="3">
    <source>
        <dbReference type="PROSITE-ProRule" id="PRU00023"/>
    </source>
</evidence>
<feature type="repeat" description="ANK" evidence="3">
    <location>
        <begin position="377"/>
        <end position="409"/>
    </location>
</feature>
<dbReference type="SMART" id="SM00248">
    <property type="entry name" value="ANK"/>
    <property type="match status" value="7"/>
</dbReference>
<dbReference type="PANTHER" id="PTHR24171">
    <property type="entry name" value="ANKYRIN REPEAT DOMAIN-CONTAINING PROTEIN 39-RELATED"/>
    <property type="match status" value="1"/>
</dbReference>
<keyword evidence="2 3" id="KW-0040">ANK repeat</keyword>
<dbReference type="AlphaFoldDB" id="A0A345ZC17"/>
<sequence>MKKYQLLFILLFGMHSVRMYASQNNLLQYEQDNKDILDSYIPLKEGFNLLPDEDKTNFLSKYHHNNIDDVMKCMLNDNEDEAFYGDVIQEVEDLLNQRFKDSFLKEFERVIKTPRNSIYTISDPVFSYVMKYHHTKLQGMVRSWIGRKDKRYLDSAVDHKNRCVVKMLLDLGINPNVKSSFRSIMRDEIVLDMQAIKHKTRLFEGCDNAGTALHKAAEKGYVEIIEELIAHGADINIQDFNGLTPLHQAVQGNQIRAIQLLCRAGVDLNIKNRLGQTALHQAAEKGYIEIIGELRAHGAHLNIQDNEGNTPLHKAVQAQKIQAVQSLCSMRAHVNIQDNLGQTALYKICLGRRTDRENDFLGILLRAHADVNIPDNEGNVPLHIAVKCDRNALVDLLIKAGANLNAQNDNGDTALHYARYLGSNSEYSLLKAGAKAFVKNKQGMLPEKSSTMSNDNCRMYRFRIYNK</sequence>
<dbReference type="RefSeq" id="WP_115585849.1">
    <property type="nucleotide sequence ID" value="NZ_CP025544.1"/>
</dbReference>
<organism evidence="5 6">
    <name type="scientific">Candidatus Chromulinivorax destructor</name>
    <dbReference type="NCBI Taxonomy" id="2066483"/>
    <lineage>
        <taxon>Bacteria</taxon>
        <taxon>Candidatus Babelota</taxon>
        <taxon>Candidatus Babeliae</taxon>
        <taxon>Candidatus Babeliales</taxon>
        <taxon>Candidatus Chromulinivoraceae</taxon>
        <taxon>Candidatus Chromulinivorax</taxon>
    </lineage>
</organism>
<dbReference type="InterPro" id="IPR002110">
    <property type="entry name" value="Ankyrin_rpt"/>
</dbReference>
<dbReference type="KEGG" id="cdes:C0J27_03760"/>
<dbReference type="PANTHER" id="PTHR24171:SF9">
    <property type="entry name" value="ANKYRIN REPEAT DOMAIN-CONTAINING PROTEIN 39"/>
    <property type="match status" value="1"/>
</dbReference>
<feature type="repeat" description="ANK" evidence="3">
    <location>
        <begin position="307"/>
        <end position="339"/>
    </location>
</feature>
<protein>
    <submittedName>
        <fullName evidence="5">Uncharacterized protein</fullName>
    </submittedName>
</protein>
<feature type="signal peptide" evidence="4">
    <location>
        <begin position="1"/>
        <end position="21"/>
    </location>
</feature>